<comment type="caution">
    <text evidence="1">The sequence shown here is derived from an EMBL/GenBank/DDBJ whole genome shotgun (WGS) entry which is preliminary data.</text>
</comment>
<dbReference type="Proteomes" id="UP000790709">
    <property type="component" value="Unassembled WGS sequence"/>
</dbReference>
<organism evidence="1 2">
    <name type="scientific">Leucogyrophana mollusca</name>
    <dbReference type="NCBI Taxonomy" id="85980"/>
    <lineage>
        <taxon>Eukaryota</taxon>
        <taxon>Fungi</taxon>
        <taxon>Dikarya</taxon>
        <taxon>Basidiomycota</taxon>
        <taxon>Agaricomycotina</taxon>
        <taxon>Agaricomycetes</taxon>
        <taxon>Agaricomycetidae</taxon>
        <taxon>Boletales</taxon>
        <taxon>Boletales incertae sedis</taxon>
        <taxon>Leucogyrophana</taxon>
    </lineage>
</organism>
<protein>
    <submittedName>
        <fullName evidence="1">Kinase-like protein</fullName>
    </submittedName>
</protein>
<keyword evidence="2" id="KW-1185">Reference proteome</keyword>
<reference evidence="1" key="1">
    <citation type="journal article" date="2021" name="New Phytol.">
        <title>Evolutionary innovations through gain and loss of genes in the ectomycorrhizal Boletales.</title>
        <authorList>
            <person name="Wu G."/>
            <person name="Miyauchi S."/>
            <person name="Morin E."/>
            <person name="Kuo A."/>
            <person name="Drula E."/>
            <person name="Varga T."/>
            <person name="Kohler A."/>
            <person name="Feng B."/>
            <person name="Cao Y."/>
            <person name="Lipzen A."/>
            <person name="Daum C."/>
            <person name="Hundley H."/>
            <person name="Pangilinan J."/>
            <person name="Johnson J."/>
            <person name="Barry K."/>
            <person name="LaButti K."/>
            <person name="Ng V."/>
            <person name="Ahrendt S."/>
            <person name="Min B."/>
            <person name="Choi I.G."/>
            <person name="Park H."/>
            <person name="Plett J.M."/>
            <person name="Magnuson J."/>
            <person name="Spatafora J.W."/>
            <person name="Nagy L.G."/>
            <person name="Henrissat B."/>
            <person name="Grigoriev I.V."/>
            <person name="Yang Z.L."/>
            <person name="Xu J."/>
            <person name="Martin F.M."/>
        </authorList>
    </citation>
    <scope>NUCLEOTIDE SEQUENCE</scope>
    <source>
        <strain evidence="1">KUC20120723A-06</strain>
    </source>
</reference>
<evidence type="ECO:0000313" key="2">
    <source>
        <dbReference type="Proteomes" id="UP000790709"/>
    </source>
</evidence>
<accession>A0ACB8BA45</accession>
<proteinExistence type="predicted"/>
<gene>
    <name evidence="1" type="ORF">BV22DRAFT_1037813</name>
</gene>
<evidence type="ECO:0000313" key="1">
    <source>
        <dbReference type="EMBL" id="KAH7922175.1"/>
    </source>
</evidence>
<name>A0ACB8BA45_9AGAM</name>
<dbReference type="EMBL" id="MU266495">
    <property type="protein sequence ID" value="KAH7922175.1"/>
    <property type="molecule type" value="Genomic_DNA"/>
</dbReference>
<sequence>MVTAEAEVVASGNTREDPPDLTGQIERTRSHPVACGGFGDVWRCIWRRDIEKVDVAVKVIRAPYSTEEDQKKKGKRLRRELKIWMMLDRHENVLPLYGVTSEFGPLLSMVCPWKDNGTLNTYLAARHAQMTIEDQFDLLRDIVSGLRYLHSRSIVHGDLSGSNILIDAQGKACLADFGLSTLIIEFQGTSYFTSSLQGAVRWTAPELYEVHEDNDSPLNLPTKASDIYSFGCVAFQVLTGEVPYRYLKNDAQVILSISKGIRPKCPTNCSIAAGHWHFLDQCWSHHMLDRPTMDAVVVFVGLEALSRVSVQSDGQTSLDMAPVAYTPGVQQTPVSPRKRDEMEDKWRPETKADGATEIVPPNYLHLDPETNMAPEAYLHEAMAIYAYTASPDDPNEISFTKGEILHIADMEGKWWRARKADGTTGVAPSDHLRIDAPGATSAPDTHLLKAVALYAYTASPDDPNDISFDKGEILHVTDVENDWWWARKADGTTGFAPSNFLRIDAPGATTAPTHLRKAVTLYAYTASPNDPNEISFDKGEILHVADVGRDWWWARKSDGTTGIVLFNCLRMGAIDVSPMTPD</sequence>